<dbReference type="PANTHER" id="PTHR42898:SF6">
    <property type="entry name" value="NADP-DEPENDENT MANNITOL DEHYDROGENASE"/>
    <property type="match status" value="1"/>
</dbReference>
<accession>A0AAV0MAF7</accession>
<proteinExistence type="inferred from homology"/>
<protein>
    <submittedName>
        <fullName evidence="5">Uncharacterized protein</fullName>
    </submittedName>
</protein>
<keyword evidence="2" id="KW-0560">Oxidoreductase</keyword>
<dbReference type="PANTHER" id="PTHR42898">
    <property type="entry name" value="TROPINONE REDUCTASE"/>
    <property type="match status" value="1"/>
</dbReference>
<keyword evidence="6" id="KW-1185">Reference proteome</keyword>
<feature type="transmembrane region" description="Helical" evidence="4">
    <location>
        <begin position="116"/>
        <end position="136"/>
    </location>
</feature>
<dbReference type="Pfam" id="PF00106">
    <property type="entry name" value="adh_short"/>
    <property type="match status" value="1"/>
</dbReference>
<reference evidence="5" key="1">
    <citation type="submission" date="2022-08" db="EMBL/GenBank/DDBJ databases">
        <authorList>
            <person name="Gutierrez-Valencia J."/>
        </authorList>
    </citation>
    <scope>NUCLEOTIDE SEQUENCE</scope>
</reference>
<keyword evidence="4" id="KW-0812">Transmembrane</keyword>
<evidence type="ECO:0000256" key="2">
    <source>
        <dbReference type="ARBA" id="ARBA00023002"/>
    </source>
</evidence>
<evidence type="ECO:0000256" key="4">
    <source>
        <dbReference type="SAM" id="Phobius"/>
    </source>
</evidence>
<evidence type="ECO:0000313" key="6">
    <source>
        <dbReference type="Proteomes" id="UP001154282"/>
    </source>
</evidence>
<evidence type="ECO:0000313" key="5">
    <source>
        <dbReference type="EMBL" id="CAI0443300.1"/>
    </source>
</evidence>
<gene>
    <name evidence="5" type="ORF">LITE_LOCUS27612</name>
</gene>
<dbReference type="Proteomes" id="UP001154282">
    <property type="component" value="Unassembled WGS sequence"/>
</dbReference>
<evidence type="ECO:0000256" key="1">
    <source>
        <dbReference type="ARBA" id="ARBA00022857"/>
    </source>
</evidence>
<sequence>MESERLLRHRLGLRRVVGVRETEARPGSWQDLQWHSQYPRKSTNFFFPVPNRVSNSIVDWIGFGGQVNNVGTNVRKPTTEYSTEEYLRLMSVNLESSYHLCQLAHPLLKKSGAGSVVFVSSVAGVLHIGSGSIYGLSKGRSSRARKPFDKSPD</sequence>
<dbReference type="SUPFAM" id="SSF51735">
    <property type="entry name" value="NAD(P)-binding Rossmann-fold domains"/>
    <property type="match status" value="1"/>
</dbReference>
<dbReference type="GO" id="GO:0016491">
    <property type="term" value="F:oxidoreductase activity"/>
    <property type="evidence" value="ECO:0007669"/>
    <property type="project" value="UniProtKB-KW"/>
</dbReference>
<dbReference type="InterPro" id="IPR002347">
    <property type="entry name" value="SDR_fam"/>
</dbReference>
<comment type="similarity">
    <text evidence="3">Belongs to the short-chain dehydrogenases/reductases (SDR) family. SDR65C subfamily.</text>
</comment>
<evidence type="ECO:0000256" key="3">
    <source>
        <dbReference type="ARBA" id="ARBA00025714"/>
    </source>
</evidence>
<dbReference type="InterPro" id="IPR045000">
    <property type="entry name" value="TR"/>
</dbReference>
<keyword evidence="4" id="KW-1133">Transmembrane helix</keyword>
<comment type="caution">
    <text evidence="5">The sequence shown here is derived from an EMBL/GenBank/DDBJ whole genome shotgun (WGS) entry which is preliminary data.</text>
</comment>
<keyword evidence="4" id="KW-0472">Membrane</keyword>
<dbReference type="EMBL" id="CAMGYJ010000007">
    <property type="protein sequence ID" value="CAI0443300.1"/>
    <property type="molecule type" value="Genomic_DNA"/>
</dbReference>
<organism evidence="5 6">
    <name type="scientific">Linum tenue</name>
    <dbReference type="NCBI Taxonomy" id="586396"/>
    <lineage>
        <taxon>Eukaryota</taxon>
        <taxon>Viridiplantae</taxon>
        <taxon>Streptophyta</taxon>
        <taxon>Embryophyta</taxon>
        <taxon>Tracheophyta</taxon>
        <taxon>Spermatophyta</taxon>
        <taxon>Magnoliopsida</taxon>
        <taxon>eudicotyledons</taxon>
        <taxon>Gunneridae</taxon>
        <taxon>Pentapetalae</taxon>
        <taxon>rosids</taxon>
        <taxon>fabids</taxon>
        <taxon>Malpighiales</taxon>
        <taxon>Linaceae</taxon>
        <taxon>Linum</taxon>
    </lineage>
</organism>
<name>A0AAV0MAF7_9ROSI</name>
<keyword evidence="1" id="KW-0521">NADP</keyword>
<dbReference type="InterPro" id="IPR036291">
    <property type="entry name" value="NAD(P)-bd_dom_sf"/>
</dbReference>
<dbReference type="AlphaFoldDB" id="A0AAV0MAF7"/>
<dbReference type="Gene3D" id="3.40.50.720">
    <property type="entry name" value="NAD(P)-binding Rossmann-like Domain"/>
    <property type="match status" value="1"/>
</dbReference>